<keyword evidence="2" id="KW-1185">Reference proteome</keyword>
<sequence>MGRSYSVDLRERIQSDIAEGSSRRSAARRFGV</sequence>
<name>A0A1G8A3P8_9PROT</name>
<dbReference type="AlphaFoldDB" id="A0A1G8A3P8"/>
<gene>
    <name evidence="1" type="ORF">SAMN05421742_104307</name>
</gene>
<feature type="non-terminal residue" evidence="1">
    <location>
        <position position="32"/>
    </location>
</feature>
<organism evidence="1 2">
    <name type="scientific">Roseospirillum parvum</name>
    <dbReference type="NCBI Taxonomy" id="83401"/>
    <lineage>
        <taxon>Bacteria</taxon>
        <taxon>Pseudomonadati</taxon>
        <taxon>Pseudomonadota</taxon>
        <taxon>Alphaproteobacteria</taxon>
        <taxon>Rhodospirillales</taxon>
        <taxon>Rhodospirillaceae</taxon>
        <taxon>Roseospirillum</taxon>
    </lineage>
</organism>
<accession>A0A1G8A3P8</accession>
<reference evidence="2" key="1">
    <citation type="submission" date="2016-10" db="EMBL/GenBank/DDBJ databases">
        <authorList>
            <person name="Varghese N."/>
            <person name="Submissions S."/>
        </authorList>
    </citation>
    <scope>NUCLEOTIDE SEQUENCE [LARGE SCALE GENOMIC DNA]</scope>
    <source>
        <strain evidence="2">930I</strain>
    </source>
</reference>
<dbReference type="Proteomes" id="UP000217076">
    <property type="component" value="Unassembled WGS sequence"/>
</dbReference>
<protein>
    <submittedName>
        <fullName evidence="1">Uncharacterized protein</fullName>
    </submittedName>
</protein>
<evidence type="ECO:0000313" key="1">
    <source>
        <dbReference type="EMBL" id="SDH15477.1"/>
    </source>
</evidence>
<dbReference type="EMBL" id="FNCV01000004">
    <property type="protein sequence ID" value="SDH15477.1"/>
    <property type="molecule type" value="Genomic_DNA"/>
</dbReference>
<proteinExistence type="predicted"/>
<evidence type="ECO:0000313" key="2">
    <source>
        <dbReference type="Proteomes" id="UP000217076"/>
    </source>
</evidence>